<keyword evidence="2" id="KW-0456">Lyase</keyword>
<organism evidence="2 3">
    <name type="scientific">Frigoriglobus tundricola</name>
    <dbReference type="NCBI Taxonomy" id="2774151"/>
    <lineage>
        <taxon>Bacteria</taxon>
        <taxon>Pseudomonadati</taxon>
        <taxon>Planctomycetota</taxon>
        <taxon>Planctomycetia</taxon>
        <taxon>Gemmatales</taxon>
        <taxon>Gemmataceae</taxon>
        <taxon>Frigoriglobus</taxon>
    </lineage>
</organism>
<dbReference type="AlphaFoldDB" id="A0A6M5Z5X7"/>
<dbReference type="Pfam" id="PF00903">
    <property type="entry name" value="Glyoxalase"/>
    <property type="match status" value="1"/>
</dbReference>
<dbReference type="GO" id="GO:0046686">
    <property type="term" value="P:response to cadmium ion"/>
    <property type="evidence" value="ECO:0007669"/>
    <property type="project" value="TreeGrafter"/>
</dbReference>
<name>A0A6M5Z5X7_9BACT</name>
<dbReference type="InterPro" id="IPR037523">
    <property type="entry name" value="VOC_core"/>
</dbReference>
<evidence type="ECO:0000313" key="2">
    <source>
        <dbReference type="EMBL" id="QJX00982.1"/>
    </source>
</evidence>
<dbReference type="Gene3D" id="3.10.180.10">
    <property type="entry name" value="2,3-Dihydroxybiphenyl 1,2-Dioxygenase, domain 1"/>
    <property type="match status" value="1"/>
</dbReference>
<dbReference type="PANTHER" id="PTHR41294:SF1">
    <property type="entry name" value="CADMIUM-INDUCED PROTEIN CADI"/>
    <property type="match status" value="1"/>
</dbReference>
<dbReference type="InterPro" id="IPR029068">
    <property type="entry name" value="Glyas_Bleomycin-R_OHBP_Dase"/>
</dbReference>
<evidence type="ECO:0000313" key="3">
    <source>
        <dbReference type="Proteomes" id="UP000503447"/>
    </source>
</evidence>
<dbReference type="Proteomes" id="UP000503447">
    <property type="component" value="Chromosome"/>
</dbReference>
<proteinExistence type="predicted"/>
<dbReference type="SUPFAM" id="SSF53335">
    <property type="entry name" value="S-adenosyl-L-methionine-dependent methyltransferases"/>
    <property type="match status" value="1"/>
</dbReference>
<dbReference type="EMBL" id="CP053452">
    <property type="protein sequence ID" value="QJX00982.1"/>
    <property type="molecule type" value="Genomic_DNA"/>
</dbReference>
<evidence type="ECO:0000259" key="1">
    <source>
        <dbReference type="PROSITE" id="PS51819"/>
    </source>
</evidence>
<dbReference type="PROSITE" id="PS51819">
    <property type="entry name" value="VOC"/>
    <property type="match status" value="1"/>
</dbReference>
<feature type="domain" description="VOC" evidence="1">
    <location>
        <begin position="14"/>
        <end position="130"/>
    </location>
</feature>
<dbReference type="PANTHER" id="PTHR41294">
    <property type="entry name" value="CADMIUM-INDUCED PROTEIN CADI"/>
    <property type="match status" value="1"/>
</dbReference>
<sequence>MPTVIEPVAPTTATRFHVGLHVADLGRAVRFYRTLFGVSPAKHFDDYAKFDVAVPPLVLALYPAPQQAGGALNHVGLRFPDSAALVDVQRRLEEARVATQRQEGVECCYSRQTKFWVTDPDRTLWEIYTLHEDIDHSGFDAPPAPLPPAATAVWQHRITDPLPDRVPHADATLDEVLLEGTFNALSSPERLAKLLADAHRALKPGGKVSVHGLVGDKPFPGTPKLPGMAALVQRVPVETEPLCALLRAGFGGLFYEKLGDIHCFRVNGVDLRELRLHGWKAPAAAPRSCAIVYKGPFEQVSCECGMVFRRGEKVTVSAMVAGWLRAGPAGEQFAFLS</sequence>
<dbReference type="InterPro" id="IPR029063">
    <property type="entry name" value="SAM-dependent_MTases_sf"/>
</dbReference>
<dbReference type="GO" id="GO:0004462">
    <property type="term" value="F:lactoylglutathione lyase activity"/>
    <property type="evidence" value="ECO:0007669"/>
    <property type="project" value="UniProtKB-EC"/>
</dbReference>
<dbReference type="Gene3D" id="3.40.50.150">
    <property type="entry name" value="Vaccinia Virus protein VP39"/>
    <property type="match status" value="1"/>
</dbReference>
<dbReference type="RefSeq" id="WP_171475621.1">
    <property type="nucleotide sequence ID" value="NZ_CP053452.2"/>
</dbReference>
<reference evidence="3" key="1">
    <citation type="submission" date="2020-05" db="EMBL/GenBank/DDBJ databases">
        <title>Frigoriglobus tundricola gen. nov., sp. nov., a psychrotolerant cellulolytic planctomycete of the family Gemmataceae with two divergent copies of 16S rRNA gene.</title>
        <authorList>
            <person name="Kulichevskaya I.S."/>
            <person name="Ivanova A.A."/>
            <person name="Naumoff D.G."/>
            <person name="Beletsky A.V."/>
            <person name="Rijpstra W.I.C."/>
            <person name="Sinninghe Damste J.S."/>
            <person name="Mardanov A.V."/>
            <person name="Ravin N.V."/>
            <person name="Dedysh S.N."/>
        </authorList>
    </citation>
    <scope>NUCLEOTIDE SEQUENCE [LARGE SCALE GENOMIC DNA]</scope>
    <source>
        <strain evidence="3">PL17</strain>
    </source>
</reference>
<keyword evidence="3" id="KW-1185">Reference proteome</keyword>
<protein>
    <submittedName>
        <fullName evidence="2">Cadmium-induced protein CadI</fullName>
        <ecNumber evidence="2">4.4.1.5</ecNumber>
    </submittedName>
</protein>
<dbReference type="InterPro" id="IPR052393">
    <property type="entry name" value="Cadmium-induced_rsp"/>
</dbReference>
<dbReference type="EC" id="4.4.1.5" evidence="2"/>
<dbReference type="InterPro" id="IPR004360">
    <property type="entry name" value="Glyas_Fos-R_dOase_dom"/>
</dbReference>
<accession>A0A6M5Z5X7</accession>
<gene>
    <name evidence="2" type="ORF">FTUN_8620</name>
</gene>
<dbReference type="SUPFAM" id="SSF54593">
    <property type="entry name" value="Glyoxalase/Bleomycin resistance protein/Dihydroxybiphenyl dioxygenase"/>
    <property type="match status" value="1"/>
</dbReference>
<dbReference type="NCBIfam" id="NF041414">
    <property type="entry name" value="ArsI_CadI_VOC"/>
    <property type="match status" value="1"/>
</dbReference>
<dbReference type="KEGG" id="ftj:FTUN_8620"/>
<dbReference type="InterPro" id="IPR049789">
    <property type="entry name" value="ArsI/CadI-like"/>
</dbReference>